<dbReference type="PANTHER" id="PTHR43479:SF11">
    <property type="entry name" value="ACREF_ENVCD OPERON REPRESSOR-RELATED"/>
    <property type="match status" value="1"/>
</dbReference>
<dbReference type="Proteomes" id="UP000503440">
    <property type="component" value="Chromosome"/>
</dbReference>
<evidence type="ECO:0000256" key="2">
    <source>
        <dbReference type="PROSITE-ProRule" id="PRU00335"/>
    </source>
</evidence>
<gene>
    <name evidence="4" type="ORF">FSC09_12840</name>
</gene>
<dbReference type="RefSeq" id="WP_127801825.1">
    <property type="nucleotide sequence ID" value="NZ_CP044455.1"/>
</dbReference>
<evidence type="ECO:0000256" key="1">
    <source>
        <dbReference type="ARBA" id="ARBA00023125"/>
    </source>
</evidence>
<dbReference type="SUPFAM" id="SSF46689">
    <property type="entry name" value="Homeodomain-like"/>
    <property type="match status" value="1"/>
</dbReference>
<dbReference type="Pfam" id="PF00440">
    <property type="entry name" value="TetR_N"/>
    <property type="match status" value="1"/>
</dbReference>
<dbReference type="PANTHER" id="PTHR43479">
    <property type="entry name" value="ACREF/ENVCD OPERON REPRESSOR-RELATED"/>
    <property type="match status" value="1"/>
</dbReference>
<keyword evidence="1 2" id="KW-0238">DNA-binding</keyword>
<evidence type="ECO:0000313" key="4">
    <source>
        <dbReference type="EMBL" id="QIC71229.1"/>
    </source>
</evidence>
<protein>
    <submittedName>
        <fullName evidence="4">TetR/AcrR family transcriptional regulator</fullName>
    </submittedName>
</protein>
<feature type="domain" description="HTH tetR-type" evidence="3">
    <location>
        <begin position="18"/>
        <end position="78"/>
    </location>
</feature>
<dbReference type="InterPro" id="IPR050624">
    <property type="entry name" value="HTH-type_Tx_Regulator"/>
</dbReference>
<dbReference type="InterPro" id="IPR009057">
    <property type="entry name" value="Homeodomain-like_sf"/>
</dbReference>
<reference evidence="4 5" key="1">
    <citation type="submission" date="2019-09" db="EMBL/GenBank/DDBJ databases">
        <title>Non-baumannii Acinetobacter spp. carrying blaNDM-1 isolated in China.</title>
        <authorList>
            <person name="Cui C."/>
            <person name="Chen C."/>
            <person name="Sun J."/>
            <person name="Liu Y."/>
        </authorList>
    </citation>
    <scope>NUCLEOTIDE SEQUENCE [LARGE SCALE GENOMIC DNA]</scope>
    <source>
        <strain evidence="4 5">B18</strain>
    </source>
</reference>
<dbReference type="PROSITE" id="PS50977">
    <property type="entry name" value="HTH_TETR_2"/>
    <property type="match status" value="1"/>
</dbReference>
<evidence type="ECO:0000313" key="5">
    <source>
        <dbReference type="Proteomes" id="UP000503440"/>
    </source>
</evidence>
<name>A0A6C0Y522_9GAMM</name>
<dbReference type="Gene3D" id="1.10.357.10">
    <property type="entry name" value="Tetracycline Repressor, domain 2"/>
    <property type="match status" value="1"/>
</dbReference>
<organism evidence="4 5">
    <name type="scientific">Acinetobacter indicus</name>
    <dbReference type="NCBI Taxonomy" id="756892"/>
    <lineage>
        <taxon>Bacteria</taxon>
        <taxon>Pseudomonadati</taxon>
        <taxon>Pseudomonadota</taxon>
        <taxon>Gammaproteobacteria</taxon>
        <taxon>Moraxellales</taxon>
        <taxon>Moraxellaceae</taxon>
        <taxon>Acinetobacter</taxon>
    </lineage>
</organism>
<accession>A0A6C0Y522</accession>
<proteinExistence type="predicted"/>
<dbReference type="EMBL" id="CP044455">
    <property type="protein sequence ID" value="QIC71229.1"/>
    <property type="molecule type" value="Genomic_DNA"/>
</dbReference>
<dbReference type="InterPro" id="IPR001647">
    <property type="entry name" value="HTH_TetR"/>
</dbReference>
<dbReference type="AlphaFoldDB" id="A0A6C0Y522"/>
<dbReference type="GO" id="GO:0003677">
    <property type="term" value="F:DNA binding"/>
    <property type="evidence" value="ECO:0007669"/>
    <property type="project" value="UniProtKB-UniRule"/>
</dbReference>
<evidence type="ECO:0000259" key="3">
    <source>
        <dbReference type="PROSITE" id="PS50977"/>
    </source>
</evidence>
<feature type="DNA-binding region" description="H-T-H motif" evidence="2">
    <location>
        <begin position="41"/>
        <end position="60"/>
    </location>
</feature>
<sequence length="221" mass="25708">MTSPSVQLRRKPRQSRAKQTQQALLDSVVRLLQQQTPAQLTIREITELAGVGLGTFYEYFAQKEDLLAWVIHQQIIQHVEALRSYTQPPPQLSTTGDICSDIQALLCFQLDRIRSEQRLWASVFLLERSLSSEQAYQKHYQLMLDSWQQILSRYIPETHERLRCAENLHRISYGFISQTLLIQPTFQDWPQLQADIELAIQPFLARLISTKSDQNTQKSKL</sequence>